<comment type="caution">
    <text evidence="2">The sequence shown here is derived from an EMBL/GenBank/DDBJ whole genome shotgun (WGS) entry which is preliminary data.</text>
</comment>
<sequence>MAALKASLPAGAGGGFCSAAKKTHHYVEVMRAVKVAAGGGGSRAKVVEVVGGHLQPGVPESEGLWGSGSWMSAHVGGLRGRGAFWLQSLELVSGAVRQVPHYARGGDDRRRVARVTFGQMHWHRRGVLLITPNSTPDEHNPTLQILRYYREGKSNLGKQKTRSPDGKRERNKYRPGTFEASLPSAKLSH</sequence>
<accession>A0A4Z2J4I2</accession>
<dbReference type="AlphaFoldDB" id="A0A4Z2J4I2"/>
<protein>
    <submittedName>
        <fullName evidence="2">Uncharacterized protein</fullName>
    </submittedName>
</protein>
<organism evidence="2 3">
    <name type="scientific">Liparis tanakae</name>
    <name type="common">Tanaka's snailfish</name>
    <dbReference type="NCBI Taxonomy" id="230148"/>
    <lineage>
        <taxon>Eukaryota</taxon>
        <taxon>Metazoa</taxon>
        <taxon>Chordata</taxon>
        <taxon>Craniata</taxon>
        <taxon>Vertebrata</taxon>
        <taxon>Euteleostomi</taxon>
        <taxon>Actinopterygii</taxon>
        <taxon>Neopterygii</taxon>
        <taxon>Teleostei</taxon>
        <taxon>Neoteleostei</taxon>
        <taxon>Acanthomorphata</taxon>
        <taxon>Eupercaria</taxon>
        <taxon>Perciformes</taxon>
        <taxon>Cottioidei</taxon>
        <taxon>Cottales</taxon>
        <taxon>Liparidae</taxon>
        <taxon>Liparis</taxon>
    </lineage>
</organism>
<gene>
    <name evidence="2" type="ORF">EYF80_004972</name>
</gene>
<feature type="region of interest" description="Disordered" evidence="1">
    <location>
        <begin position="154"/>
        <end position="189"/>
    </location>
</feature>
<keyword evidence="3" id="KW-1185">Reference proteome</keyword>
<dbReference type="Proteomes" id="UP000314294">
    <property type="component" value="Unassembled WGS sequence"/>
</dbReference>
<proteinExistence type="predicted"/>
<evidence type="ECO:0000313" key="2">
    <source>
        <dbReference type="EMBL" id="TNN84927.1"/>
    </source>
</evidence>
<reference evidence="2 3" key="1">
    <citation type="submission" date="2019-03" db="EMBL/GenBank/DDBJ databases">
        <title>First draft genome of Liparis tanakae, snailfish: a comprehensive survey of snailfish specific genes.</title>
        <authorList>
            <person name="Kim W."/>
            <person name="Song I."/>
            <person name="Jeong J.-H."/>
            <person name="Kim D."/>
            <person name="Kim S."/>
            <person name="Ryu S."/>
            <person name="Song J.Y."/>
            <person name="Lee S.K."/>
        </authorList>
    </citation>
    <scope>NUCLEOTIDE SEQUENCE [LARGE SCALE GENOMIC DNA]</scope>
    <source>
        <tissue evidence="2">Muscle</tissue>
    </source>
</reference>
<name>A0A4Z2J4I2_9TELE</name>
<evidence type="ECO:0000313" key="3">
    <source>
        <dbReference type="Proteomes" id="UP000314294"/>
    </source>
</evidence>
<evidence type="ECO:0000256" key="1">
    <source>
        <dbReference type="SAM" id="MobiDB-lite"/>
    </source>
</evidence>
<dbReference type="EMBL" id="SRLO01000024">
    <property type="protein sequence ID" value="TNN84927.1"/>
    <property type="molecule type" value="Genomic_DNA"/>
</dbReference>